<dbReference type="Proteomes" id="UP001497522">
    <property type="component" value="Chromosome 15"/>
</dbReference>
<evidence type="ECO:0000313" key="1">
    <source>
        <dbReference type="EMBL" id="CAK9865641.1"/>
    </source>
</evidence>
<sequence length="137" mass="15262">MECTILVHIHTGPSGASVQKRKHLQWIALDQIQNLNNEVSFTVSVHNLLKKTGEVDSTRQELRNTSASIQASPQVARKKRFTRLDMTILMDPEIDALVSTKGDHNEECEDSTLPQTISTNLLGSTSHPAARSRLNYV</sequence>
<protein>
    <submittedName>
        <fullName evidence="1">Uncharacterized protein</fullName>
    </submittedName>
</protein>
<reference evidence="1" key="1">
    <citation type="submission" date="2024-03" db="EMBL/GenBank/DDBJ databases">
        <authorList>
            <consortium name="ELIXIR-Norway"/>
            <consortium name="Elixir Norway"/>
        </authorList>
    </citation>
    <scope>NUCLEOTIDE SEQUENCE</scope>
</reference>
<evidence type="ECO:0000313" key="2">
    <source>
        <dbReference type="Proteomes" id="UP001497522"/>
    </source>
</evidence>
<gene>
    <name evidence="1" type="ORF">CSSPJE1EN2_LOCUS8636</name>
</gene>
<accession>A0ABP1AT01</accession>
<keyword evidence="2" id="KW-1185">Reference proteome</keyword>
<name>A0ABP1AT01_9BRYO</name>
<organism evidence="1 2">
    <name type="scientific">Sphagnum jensenii</name>
    <dbReference type="NCBI Taxonomy" id="128206"/>
    <lineage>
        <taxon>Eukaryota</taxon>
        <taxon>Viridiplantae</taxon>
        <taxon>Streptophyta</taxon>
        <taxon>Embryophyta</taxon>
        <taxon>Bryophyta</taxon>
        <taxon>Sphagnophytina</taxon>
        <taxon>Sphagnopsida</taxon>
        <taxon>Sphagnales</taxon>
        <taxon>Sphagnaceae</taxon>
        <taxon>Sphagnum</taxon>
    </lineage>
</organism>
<proteinExistence type="predicted"/>
<dbReference type="EMBL" id="OZ023716">
    <property type="protein sequence ID" value="CAK9865641.1"/>
    <property type="molecule type" value="Genomic_DNA"/>
</dbReference>